<evidence type="ECO:0000256" key="2">
    <source>
        <dbReference type="ARBA" id="ARBA00022741"/>
    </source>
</evidence>
<evidence type="ECO:0000313" key="7">
    <source>
        <dbReference type="EMBL" id="MBL7253981.1"/>
    </source>
</evidence>
<evidence type="ECO:0000256" key="6">
    <source>
        <dbReference type="SAM" id="MobiDB-lite"/>
    </source>
</evidence>
<proteinExistence type="inferred from homology"/>
<name>A0ABS1VKG4_9ACTN</name>
<dbReference type="PROSITE" id="PS00329">
    <property type="entry name" value="HSP70_2"/>
    <property type="match status" value="1"/>
</dbReference>
<dbReference type="EMBL" id="JAENHO010000002">
    <property type="protein sequence ID" value="MBL7253981.1"/>
    <property type="molecule type" value="Genomic_DNA"/>
</dbReference>
<sequence>MATRYTVQLLVQGAALTEHPDAYPFFHRVVGIDLGTSSCAVSVWDGAQLLMVRGPTGAATMPAAVRQDRSGQVIAGAPPAEDAENVIAGIKRRLGTGENVRFRGRAYQPREICAFLLIELKRQAEAFVGEAIHDAVITVSAAAGEAQRRALREAAGLAQLNVRRLVEDPVAAAMALGVGARPGTYAIYDLGGGTFDASVVRVADGTVDVLGTSGDQRLGGDDFDELIVAYALRQIRERHHVDLSLDPAIRQRIRWEAEIRKRELSITDTTTLELPVLTATVSASVPLSRRAFEAMIEPDVQRSLDLLTEAIAAARAAHGVGWGDIDEVVLAGGSTRIPAIRDRLAGYFGWGAARIRVDLDPDEMVARGAGLVARDYEPASLFEGSPVGLLSASLRLRAELAGPETPAAAEEPAETPDPPGPPGPPAETPADFRRVAEATYMLLLQDGDLGALGAAYGAFIAAVLAAAPDARLAELGQELSAELERSSG</sequence>
<dbReference type="PANTHER" id="PTHR19375">
    <property type="entry name" value="HEAT SHOCK PROTEIN 70KDA"/>
    <property type="match status" value="1"/>
</dbReference>
<dbReference type="Pfam" id="PF00012">
    <property type="entry name" value="HSP70"/>
    <property type="match status" value="2"/>
</dbReference>
<dbReference type="RefSeq" id="WP_202990332.1">
    <property type="nucleotide sequence ID" value="NZ_JAENHO010000002.1"/>
</dbReference>
<keyword evidence="8" id="KW-1185">Reference proteome</keyword>
<dbReference type="PRINTS" id="PR00301">
    <property type="entry name" value="HEATSHOCK70"/>
</dbReference>
<evidence type="ECO:0000256" key="3">
    <source>
        <dbReference type="ARBA" id="ARBA00022840"/>
    </source>
</evidence>
<dbReference type="InterPro" id="IPR043129">
    <property type="entry name" value="ATPase_NBD"/>
</dbReference>
<evidence type="ECO:0000256" key="1">
    <source>
        <dbReference type="ARBA" id="ARBA00007381"/>
    </source>
</evidence>
<dbReference type="Proteomes" id="UP000598996">
    <property type="component" value="Unassembled WGS sequence"/>
</dbReference>
<dbReference type="Gene3D" id="3.90.640.10">
    <property type="entry name" value="Actin, Chain A, domain 4"/>
    <property type="match status" value="1"/>
</dbReference>
<evidence type="ECO:0000256" key="4">
    <source>
        <dbReference type="ARBA" id="ARBA00023016"/>
    </source>
</evidence>
<gene>
    <name evidence="7" type="ORF">JKJ07_06625</name>
</gene>
<keyword evidence="4" id="KW-0346">Stress response</keyword>
<organism evidence="7 8">
    <name type="scientific">Paractinoplanes lichenicola</name>
    <dbReference type="NCBI Taxonomy" id="2802976"/>
    <lineage>
        <taxon>Bacteria</taxon>
        <taxon>Bacillati</taxon>
        <taxon>Actinomycetota</taxon>
        <taxon>Actinomycetes</taxon>
        <taxon>Micromonosporales</taxon>
        <taxon>Micromonosporaceae</taxon>
        <taxon>Paractinoplanes</taxon>
    </lineage>
</organism>
<dbReference type="InterPro" id="IPR018181">
    <property type="entry name" value="Heat_shock_70_CS"/>
</dbReference>
<comment type="similarity">
    <text evidence="1">Belongs to the heat shock protein 70 family.</text>
</comment>
<keyword evidence="3" id="KW-0067">ATP-binding</keyword>
<evidence type="ECO:0000313" key="8">
    <source>
        <dbReference type="Proteomes" id="UP000598996"/>
    </source>
</evidence>
<dbReference type="Gene3D" id="3.30.420.40">
    <property type="match status" value="2"/>
</dbReference>
<dbReference type="InterPro" id="IPR013126">
    <property type="entry name" value="Hsp_70_fam"/>
</dbReference>
<dbReference type="PROSITE" id="PS01036">
    <property type="entry name" value="HSP70_3"/>
    <property type="match status" value="1"/>
</dbReference>
<comment type="caution">
    <text evidence="7">The sequence shown here is derived from an EMBL/GenBank/DDBJ whole genome shotgun (WGS) entry which is preliminary data.</text>
</comment>
<feature type="compositionally biased region" description="Pro residues" evidence="6">
    <location>
        <begin position="415"/>
        <end position="427"/>
    </location>
</feature>
<reference evidence="7 8" key="1">
    <citation type="submission" date="2021-01" db="EMBL/GenBank/DDBJ databases">
        <title>Actinoplanes sp. nov. LDG1-01 isolated from lichen.</title>
        <authorList>
            <person name="Saeng-In P."/>
            <person name="Phongsopitanun W."/>
            <person name="Kanchanasin P."/>
            <person name="Yuki M."/>
            <person name="Kudo T."/>
            <person name="Ohkuma M."/>
            <person name="Tanasupawat S."/>
        </authorList>
    </citation>
    <scope>NUCLEOTIDE SEQUENCE [LARGE SCALE GENOMIC DNA]</scope>
    <source>
        <strain evidence="7 8">LDG1-01</strain>
    </source>
</reference>
<accession>A0ABS1VKG4</accession>
<dbReference type="SUPFAM" id="SSF53067">
    <property type="entry name" value="Actin-like ATPase domain"/>
    <property type="match status" value="2"/>
</dbReference>
<evidence type="ECO:0000256" key="5">
    <source>
        <dbReference type="ARBA" id="ARBA00023186"/>
    </source>
</evidence>
<keyword evidence="5" id="KW-0143">Chaperone</keyword>
<feature type="region of interest" description="Disordered" evidence="6">
    <location>
        <begin position="402"/>
        <end position="430"/>
    </location>
</feature>
<dbReference type="PROSITE" id="PS00297">
    <property type="entry name" value="HSP70_1"/>
    <property type="match status" value="1"/>
</dbReference>
<protein>
    <submittedName>
        <fullName evidence="7">Hsp70 family protein</fullName>
    </submittedName>
</protein>
<keyword evidence="2" id="KW-0547">Nucleotide-binding</keyword>